<evidence type="ECO:0000256" key="6">
    <source>
        <dbReference type="ARBA" id="ARBA00022679"/>
    </source>
</evidence>
<evidence type="ECO:0000256" key="8">
    <source>
        <dbReference type="ARBA" id="ARBA00022741"/>
    </source>
</evidence>
<organism evidence="17 18">
    <name type="scientific">Porphyromonas crevioricanis</name>
    <dbReference type="NCBI Taxonomy" id="393921"/>
    <lineage>
        <taxon>Bacteria</taxon>
        <taxon>Pseudomonadati</taxon>
        <taxon>Bacteroidota</taxon>
        <taxon>Bacteroidia</taxon>
        <taxon>Bacteroidales</taxon>
        <taxon>Porphyromonadaceae</taxon>
        <taxon>Porphyromonas</taxon>
    </lineage>
</organism>
<dbReference type="AlphaFoldDB" id="A0A2X4PNJ5"/>
<evidence type="ECO:0000256" key="14">
    <source>
        <dbReference type="ARBA" id="ARBA00049494"/>
    </source>
</evidence>
<dbReference type="PANTHER" id="PTHR22749">
    <property type="entry name" value="RIBOFLAVIN KINASE/FMN ADENYLYLTRANSFERASE"/>
    <property type="match status" value="1"/>
</dbReference>
<dbReference type="SUPFAM" id="SSF82114">
    <property type="entry name" value="Riboflavin kinase-like"/>
    <property type="match status" value="1"/>
</dbReference>
<dbReference type="InterPro" id="IPR015865">
    <property type="entry name" value="Riboflavin_kinase_bac/euk"/>
</dbReference>
<keyword evidence="6 15" id="KW-0808">Transferase</keyword>
<dbReference type="Pfam" id="PF06574">
    <property type="entry name" value="FAD_syn"/>
    <property type="match status" value="1"/>
</dbReference>
<keyword evidence="8 15" id="KW-0547">Nucleotide-binding</keyword>
<keyword evidence="12" id="KW-0511">Multifunctional enzyme</keyword>
<dbReference type="InterPro" id="IPR002606">
    <property type="entry name" value="Riboflavin_kinase_bac"/>
</dbReference>
<dbReference type="FunFam" id="2.40.30.30:FF:000003">
    <property type="entry name" value="Riboflavin biosynthesis protein"/>
    <property type="match status" value="1"/>
</dbReference>
<dbReference type="GO" id="GO:0009231">
    <property type="term" value="P:riboflavin biosynthetic process"/>
    <property type="evidence" value="ECO:0007669"/>
    <property type="project" value="InterPro"/>
</dbReference>
<dbReference type="EC" id="2.7.1.26" evidence="15"/>
<keyword evidence="11 15" id="KW-0067">ATP-binding</keyword>
<dbReference type="GO" id="GO:0008531">
    <property type="term" value="F:riboflavin kinase activity"/>
    <property type="evidence" value="ECO:0007669"/>
    <property type="project" value="UniProtKB-UniRule"/>
</dbReference>
<keyword evidence="4 15" id="KW-0285">Flavoprotein</keyword>
<dbReference type="PIRSF" id="PIRSF004491">
    <property type="entry name" value="FAD_Synth"/>
    <property type="match status" value="1"/>
</dbReference>
<dbReference type="Gene3D" id="2.40.30.30">
    <property type="entry name" value="Riboflavin kinase-like"/>
    <property type="match status" value="1"/>
</dbReference>
<feature type="domain" description="Riboflavin kinase" evidence="16">
    <location>
        <begin position="170"/>
        <end position="296"/>
    </location>
</feature>
<dbReference type="NCBIfam" id="NF004162">
    <property type="entry name" value="PRK05627.1-5"/>
    <property type="match status" value="1"/>
</dbReference>
<evidence type="ECO:0000256" key="11">
    <source>
        <dbReference type="ARBA" id="ARBA00022840"/>
    </source>
</evidence>
<comment type="pathway">
    <text evidence="2 15">Cofactor biosynthesis; FAD biosynthesis; FAD from FMN: step 1/1.</text>
</comment>
<dbReference type="GO" id="GO:0006747">
    <property type="term" value="P:FAD biosynthetic process"/>
    <property type="evidence" value="ECO:0007669"/>
    <property type="project" value="UniProtKB-UniRule"/>
</dbReference>
<dbReference type="FunFam" id="3.40.50.620:FF:000021">
    <property type="entry name" value="Riboflavin biosynthesis protein"/>
    <property type="match status" value="1"/>
</dbReference>
<dbReference type="RefSeq" id="WP_023940950.1">
    <property type="nucleotide sequence ID" value="NZ_LS483447.1"/>
</dbReference>
<evidence type="ECO:0000256" key="13">
    <source>
        <dbReference type="ARBA" id="ARBA00047880"/>
    </source>
</evidence>
<dbReference type="GO" id="GO:0009398">
    <property type="term" value="P:FMN biosynthetic process"/>
    <property type="evidence" value="ECO:0007669"/>
    <property type="project" value="UniProtKB-UniRule"/>
</dbReference>
<gene>
    <name evidence="17" type="primary">ribF</name>
    <name evidence="17" type="ORF">NCTC12858_00932</name>
</gene>
<keyword evidence="9 15" id="KW-0418">Kinase</keyword>
<comment type="pathway">
    <text evidence="3 15">Cofactor biosynthesis; FMN biosynthesis; FMN from riboflavin (ATP route): step 1/1.</text>
</comment>
<evidence type="ECO:0000256" key="4">
    <source>
        <dbReference type="ARBA" id="ARBA00022630"/>
    </source>
</evidence>
<dbReference type="GO" id="GO:0003919">
    <property type="term" value="F:FMN adenylyltransferase activity"/>
    <property type="evidence" value="ECO:0007669"/>
    <property type="project" value="UniProtKB-UniRule"/>
</dbReference>
<evidence type="ECO:0000256" key="15">
    <source>
        <dbReference type="PIRNR" id="PIRNR004491"/>
    </source>
</evidence>
<evidence type="ECO:0000313" key="18">
    <source>
        <dbReference type="Proteomes" id="UP000249300"/>
    </source>
</evidence>
<proteinExistence type="inferred from homology"/>
<evidence type="ECO:0000256" key="1">
    <source>
        <dbReference type="ARBA" id="ARBA00002121"/>
    </source>
</evidence>
<evidence type="ECO:0000256" key="7">
    <source>
        <dbReference type="ARBA" id="ARBA00022695"/>
    </source>
</evidence>
<dbReference type="Proteomes" id="UP000249300">
    <property type="component" value="Chromosome 1"/>
</dbReference>
<keyword evidence="10 15" id="KW-0274">FAD</keyword>
<evidence type="ECO:0000256" key="12">
    <source>
        <dbReference type="ARBA" id="ARBA00023268"/>
    </source>
</evidence>
<evidence type="ECO:0000256" key="3">
    <source>
        <dbReference type="ARBA" id="ARBA00005201"/>
    </source>
</evidence>
<dbReference type="UniPathway" id="UPA00276">
    <property type="reaction ID" value="UER00406"/>
</dbReference>
<dbReference type="EC" id="2.7.7.2" evidence="15"/>
<dbReference type="CDD" id="cd02064">
    <property type="entry name" value="FAD_synthetase_N"/>
    <property type="match status" value="1"/>
</dbReference>
<dbReference type="InterPro" id="IPR015864">
    <property type="entry name" value="FAD_synthase"/>
</dbReference>
<comment type="catalytic activity">
    <reaction evidence="13 15">
        <text>riboflavin + ATP = FMN + ADP + H(+)</text>
        <dbReference type="Rhea" id="RHEA:14357"/>
        <dbReference type="ChEBI" id="CHEBI:15378"/>
        <dbReference type="ChEBI" id="CHEBI:30616"/>
        <dbReference type="ChEBI" id="CHEBI:57986"/>
        <dbReference type="ChEBI" id="CHEBI:58210"/>
        <dbReference type="ChEBI" id="CHEBI:456216"/>
        <dbReference type="EC" id="2.7.1.26"/>
    </reaction>
</comment>
<sequence>MDQVVATIGTFDGVHKGHRFLINQVKKRALDAGLKSMAITFEAPPILVLRPELSPSFLSSTQEKVELLYRAGIDRVELLRFDKNLAALSARQFIQEILHEKLHVAQLVVGYDHRFGHNRSEGFEDYRRYGEELGMQVELASEFIIGNLELSSTTIRRLLTEGDLQRANDLLGYPYRISGKVVDGYKNGRLLGYPTANIEVKDPHKLLPADGVYAVRVRLPEKTYGGMLYIGKRPTFENGEHRSIEVNIFDIKADLYGSDIAVDLLAHTRGDCKFDSPSALREQLHQDAAQCKEILALSSKS</sequence>
<dbReference type="UniPathway" id="UPA00277">
    <property type="reaction ID" value="UER00407"/>
</dbReference>
<dbReference type="SMART" id="SM00904">
    <property type="entry name" value="Flavokinase"/>
    <property type="match status" value="1"/>
</dbReference>
<evidence type="ECO:0000256" key="9">
    <source>
        <dbReference type="ARBA" id="ARBA00022777"/>
    </source>
</evidence>
<dbReference type="NCBIfam" id="TIGR00083">
    <property type="entry name" value="ribF"/>
    <property type="match status" value="1"/>
</dbReference>
<protein>
    <recommendedName>
        <fullName evidence="15">Riboflavin biosynthesis protein</fullName>
    </recommendedName>
    <domain>
        <recommendedName>
            <fullName evidence="15">Riboflavin kinase</fullName>
            <ecNumber evidence="15">2.7.1.26</ecNumber>
        </recommendedName>
        <alternativeName>
            <fullName evidence="15">Flavokinase</fullName>
        </alternativeName>
    </domain>
    <domain>
        <recommendedName>
            <fullName evidence="15">FMN adenylyltransferase</fullName>
            <ecNumber evidence="15">2.7.7.2</ecNumber>
        </recommendedName>
        <alternativeName>
            <fullName evidence="15">FAD pyrophosphorylase</fullName>
        </alternativeName>
        <alternativeName>
            <fullName evidence="15">FAD synthase</fullName>
        </alternativeName>
    </domain>
</protein>
<evidence type="ECO:0000256" key="5">
    <source>
        <dbReference type="ARBA" id="ARBA00022643"/>
    </source>
</evidence>
<dbReference type="SUPFAM" id="SSF52374">
    <property type="entry name" value="Nucleotidylyl transferase"/>
    <property type="match status" value="1"/>
</dbReference>
<dbReference type="KEGG" id="pcre:NCTC12858_00932"/>
<dbReference type="EMBL" id="LS483447">
    <property type="protein sequence ID" value="SQH73088.1"/>
    <property type="molecule type" value="Genomic_DNA"/>
</dbReference>
<dbReference type="InterPro" id="IPR023465">
    <property type="entry name" value="Riboflavin_kinase_dom_sf"/>
</dbReference>
<dbReference type="Gene3D" id="3.40.50.620">
    <property type="entry name" value="HUPs"/>
    <property type="match status" value="1"/>
</dbReference>
<evidence type="ECO:0000256" key="2">
    <source>
        <dbReference type="ARBA" id="ARBA00004726"/>
    </source>
</evidence>
<keyword evidence="18" id="KW-1185">Reference proteome</keyword>
<evidence type="ECO:0000313" key="17">
    <source>
        <dbReference type="EMBL" id="SQH73088.1"/>
    </source>
</evidence>
<comment type="function">
    <text evidence="1">Catalyzes the phosphorylation of riboflavin to FMN followed by the adenylation of FMN to FAD.</text>
</comment>
<accession>A0A2X4PNJ5</accession>
<dbReference type="Pfam" id="PF01687">
    <property type="entry name" value="Flavokinase"/>
    <property type="match status" value="1"/>
</dbReference>
<dbReference type="InterPro" id="IPR023468">
    <property type="entry name" value="Riboflavin_kinase"/>
</dbReference>
<comment type="similarity">
    <text evidence="15">Belongs to the ribF family.</text>
</comment>
<dbReference type="PANTHER" id="PTHR22749:SF6">
    <property type="entry name" value="RIBOFLAVIN KINASE"/>
    <property type="match status" value="1"/>
</dbReference>
<dbReference type="InterPro" id="IPR014729">
    <property type="entry name" value="Rossmann-like_a/b/a_fold"/>
</dbReference>
<keyword evidence="5 15" id="KW-0288">FMN</keyword>
<dbReference type="GO" id="GO:0005524">
    <property type="term" value="F:ATP binding"/>
    <property type="evidence" value="ECO:0007669"/>
    <property type="project" value="UniProtKB-UniRule"/>
</dbReference>
<comment type="catalytic activity">
    <reaction evidence="14 15">
        <text>FMN + ATP + H(+) = FAD + diphosphate</text>
        <dbReference type="Rhea" id="RHEA:17237"/>
        <dbReference type="ChEBI" id="CHEBI:15378"/>
        <dbReference type="ChEBI" id="CHEBI:30616"/>
        <dbReference type="ChEBI" id="CHEBI:33019"/>
        <dbReference type="ChEBI" id="CHEBI:57692"/>
        <dbReference type="ChEBI" id="CHEBI:58210"/>
        <dbReference type="EC" id="2.7.7.2"/>
    </reaction>
</comment>
<name>A0A2X4PNJ5_9PORP</name>
<keyword evidence="7 15" id="KW-0548">Nucleotidyltransferase</keyword>
<reference evidence="17 18" key="1">
    <citation type="submission" date="2018-06" db="EMBL/GenBank/DDBJ databases">
        <authorList>
            <consortium name="Pathogen Informatics"/>
            <person name="Doyle S."/>
        </authorList>
    </citation>
    <scope>NUCLEOTIDE SEQUENCE [LARGE SCALE GENOMIC DNA]</scope>
    <source>
        <strain evidence="17 18">NCTC12858</strain>
    </source>
</reference>
<evidence type="ECO:0000259" key="16">
    <source>
        <dbReference type="SMART" id="SM00904"/>
    </source>
</evidence>
<evidence type="ECO:0000256" key="10">
    <source>
        <dbReference type="ARBA" id="ARBA00022827"/>
    </source>
</evidence>